<dbReference type="GO" id="GO:0016616">
    <property type="term" value="F:oxidoreductase activity, acting on the CH-OH group of donors, NAD or NADP as acceptor"/>
    <property type="evidence" value="ECO:0007669"/>
    <property type="project" value="UniProtKB-ARBA"/>
</dbReference>
<organism evidence="4 5">
    <name type="scientific">Chromohalobacter japonicus</name>
    <dbReference type="NCBI Taxonomy" id="223900"/>
    <lineage>
        <taxon>Bacteria</taxon>
        <taxon>Pseudomonadati</taxon>
        <taxon>Pseudomonadota</taxon>
        <taxon>Gammaproteobacteria</taxon>
        <taxon>Oceanospirillales</taxon>
        <taxon>Halomonadaceae</taxon>
        <taxon>Chromohalobacter</taxon>
    </lineage>
</organism>
<sequence length="249" mass="26245">MRQLHFDFSGSVVLITGAANGIGKQLAERFAAGGAHLVLADRSEAVEAVARALGDTHLAAVLDVSEEDAVEAMVTQAIERFGHIDVLVNNAGIGPLAPAESMEATLWDATQAVNLRGVFLCCRAVGRRMRERGYGRIVNLASQAASVGLEGHLAYCASKSGVLGLTRTLALEWGPHGVTANAVSPTVVDTELGRYGWAGEKGERMKALIPTRRFATPDEIADSILFLAARESAMINGADLRVDGGYTAC</sequence>
<evidence type="ECO:0000256" key="2">
    <source>
        <dbReference type="ARBA" id="ARBA00023002"/>
    </source>
</evidence>
<name>A0A1Q8TBF6_9GAMM</name>
<dbReference type="PANTHER" id="PTHR42760">
    <property type="entry name" value="SHORT-CHAIN DEHYDROGENASES/REDUCTASES FAMILY MEMBER"/>
    <property type="match status" value="1"/>
</dbReference>
<evidence type="ECO:0000256" key="1">
    <source>
        <dbReference type="ARBA" id="ARBA00006484"/>
    </source>
</evidence>
<dbReference type="SMART" id="SM00822">
    <property type="entry name" value="PKS_KR"/>
    <property type="match status" value="1"/>
</dbReference>
<evidence type="ECO:0000313" key="5">
    <source>
        <dbReference type="Proteomes" id="UP000186806"/>
    </source>
</evidence>
<comment type="similarity">
    <text evidence="1">Belongs to the short-chain dehydrogenases/reductases (SDR) family.</text>
</comment>
<evidence type="ECO:0000259" key="3">
    <source>
        <dbReference type="SMART" id="SM00822"/>
    </source>
</evidence>
<dbReference type="InterPro" id="IPR057326">
    <property type="entry name" value="KR_dom"/>
</dbReference>
<dbReference type="PANTHER" id="PTHR42760:SF115">
    <property type="entry name" value="3-OXOACYL-[ACYL-CARRIER-PROTEIN] REDUCTASE FABG"/>
    <property type="match status" value="1"/>
</dbReference>
<dbReference type="PROSITE" id="PS00061">
    <property type="entry name" value="ADH_SHORT"/>
    <property type="match status" value="1"/>
</dbReference>
<dbReference type="CDD" id="cd05233">
    <property type="entry name" value="SDR_c"/>
    <property type="match status" value="1"/>
</dbReference>
<comment type="caution">
    <text evidence="4">The sequence shown here is derived from an EMBL/GenBank/DDBJ whole genome shotgun (WGS) entry which is preliminary data.</text>
</comment>
<keyword evidence="2" id="KW-0560">Oxidoreductase</keyword>
<dbReference type="Pfam" id="PF13561">
    <property type="entry name" value="adh_short_C2"/>
    <property type="match status" value="1"/>
</dbReference>
<dbReference type="SUPFAM" id="SSF51735">
    <property type="entry name" value="NAD(P)-binding Rossmann-fold domains"/>
    <property type="match status" value="1"/>
</dbReference>
<dbReference type="Proteomes" id="UP000186806">
    <property type="component" value="Unassembled WGS sequence"/>
</dbReference>
<proteinExistence type="inferred from homology"/>
<dbReference type="RefSeq" id="WP_075369457.1">
    <property type="nucleotide sequence ID" value="NZ_MSDQ01000027.1"/>
</dbReference>
<dbReference type="InterPro" id="IPR020904">
    <property type="entry name" value="Sc_DH/Rdtase_CS"/>
</dbReference>
<dbReference type="InterPro" id="IPR002347">
    <property type="entry name" value="SDR_fam"/>
</dbReference>
<accession>A0A1Q8TBF6</accession>
<dbReference type="Gene3D" id="3.40.50.720">
    <property type="entry name" value="NAD(P)-binding Rossmann-like Domain"/>
    <property type="match status" value="1"/>
</dbReference>
<dbReference type="FunFam" id="3.40.50.720:FF:000084">
    <property type="entry name" value="Short-chain dehydrogenase reductase"/>
    <property type="match status" value="1"/>
</dbReference>
<dbReference type="PRINTS" id="PR00081">
    <property type="entry name" value="GDHRDH"/>
</dbReference>
<reference evidence="4 5" key="1">
    <citation type="submission" date="2016-12" db="EMBL/GenBank/DDBJ databases">
        <title>Draft genome sequences of strains Salinicola socius SMB35, Salinicola sp. MH3R3-1 and Chromohalobacter sp. SMB17 from the Verkhnekamsk potash mining region of Russia.</title>
        <authorList>
            <person name="Mavrodi D.V."/>
            <person name="Olsson B.E."/>
            <person name="Korsakova E.S."/>
            <person name="Pyankova A."/>
            <person name="Mavrodi O.V."/>
            <person name="Plotnikova E.G."/>
        </authorList>
    </citation>
    <scope>NUCLEOTIDE SEQUENCE [LARGE SCALE GENOMIC DNA]</scope>
    <source>
        <strain evidence="4 5">SMB17</strain>
    </source>
</reference>
<evidence type="ECO:0000313" key="4">
    <source>
        <dbReference type="EMBL" id="OLO11020.1"/>
    </source>
</evidence>
<dbReference type="EMBL" id="MSDQ01000027">
    <property type="protein sequence ID" value="OLO11020.1"/>
    <property type="molecule type" value="Genomic_DNA"/>
</dbReference>
<dbReference type="InterPro" id="IPR036291">
    <property type="entry name" value="NAD(P)-bd_dom_sf"/>
</dbReference>
<keyword evidence="5" id="KW-1185">Reference proteome</keyword>
<protein>
    <submittedName>
        <fullName evidence="4">D-threitol dehydrogenase</fullName>
    </submittedName>
</protein>
<dbReference type="NCBIfam" id="NF005559">
    <property type="entry name" value="PRK07231.1"/>
    <property type="match status" value="1"/>
</dbReference>
<dbReference type="PRINTS" id="PR00080">
    <property type="entry name" value="SDRFAMILY"/>
</dbReference>
<dbReference type="NCBIfam" id="NF005309">
    <property type="entry name" value="PRK06841.1"/>
    <property type="match status" value="1"/>
</dbReference>
<gene>
    <name evidence="4" type="ORF">BTW10_11110</name>
</gene>
<dbReference type="AlphaFoldDB" id="A0A1Q8TBF6"/>
<feature type="domain" description="Ketoreductase" evidence="3">
    <location>
        <begin position="11"/>
        <end position="186"/>
    </location>
</feature>